<feature type="transmembrane region" description="Helical" evidence="8">
    <location>
        <begin position="251"/>
        <end position="268"/>
    </location>
</feature>
<evidence type="ECO:0000313" key="11">
    <source>
        <dbReference type="Proteomes" id="UP001187531"/>
    </source>
</evidence>
<comment type="caution">
    <text evidence="10">The sequence shown here is derived from an EMBL/GenBank/DDBJ whole genome shotgun (WGS) entry which is preliminary data.</text>
</comment>
<dbReference type="EMBL" id="JAVRJZ010000007">
    <property type="protein sequence ID" value="KAK2720476.1"/>
    <property type="molecule type" value="Genomic_DNA"/>
</dbReference>
<dbReference type="SUPFAM" id="SSF161111">
    <property type="entry name" value="Cation efflux protein transmembrane domain-like"/>
    <property type="match status" value="1"/>
</dbReference>
<evidence type="ECO:0000256" key="1">
    <source>
        <dbReference type="ARBA" id="ARBA00004141"/>
    </source>
</evidence>
<evidence type="ECO:0000256" key="5">
    <source>
        <dbReference type="ARBA" id="ARBA00022989"/>
    </source>
</evidence>
<evidence type="ECO:0000259" key="9">
    <source>
        <dbReference type="Pfam" id="PF01545"/>
    </source>
</evidence>
<keyword evidence="4" id="KW-0862">Zinc</keyword>
<reference evidence="10" key="1">
    <citation type="submission" date="2023-07" db="EMBL/GenBank/DDBJ databases">
        <title>Chromosome-level genome assembly of Artemia franciscana.</title>
        <authorList>
            <person name="Jo E."/>
        </authorList>
    </citation>
    <scope>NUCLEOTIDE SEQUENCE</scope>
    <source>
        <tissue evidence="10">Whole body</tissue>
    </source>
</reference>
<evidence type="ECO:0000256" key="7">
    <source>
        <dbReference type="SAM" id="MobiDB-lite"/>
    </source>
</evidence>
<organism evidence="10 11">
    <name type="scientific">Artemia franciscana</name>
    <name type="common">Brine shrimp</name>
    <name type="synonym">Artemia sanfranciscana</name>
    <dbReference type="NCBI Taxonomy" id="6661"/>
    <lineage>
        <taxon>Eukaryota</taxon>
        <taxon>Metazoa</taxon>
        <taxon>Ecdysozoa</taxon>
        <taxon>Arthropoda</taxon>
        <taxon>Crustacea</taxon>
        <taxon>Branchiopoda</taxon>
        <taxon>Anostraca</taxon>
        <taxon>Artemiidae</taxon>
        <taxon>Artemia</taxon>
    </lineage>
</organism>
<keyword evidence="6 8" id="KW-0472">Membrane</keyword>
<feature type="transmembrane region" description="Helical" evidence="8">
    <location>
        <begin position="84"/>
        <end position="109"/>
    </location>
</feature>
<evidence type="ECO:0000256" key="8">
    <source>
        <dbReference type="SAM" id="Phobius"/>
    </source>
</evidence>
<keyword evidence="5 8" id="KW-1133">Transmembrane helix</keyword>
<dbReference type="GO" id="GO:0006882">
    <property type="term" value="P:intracellular zinc ion homeostasis"/>
    <property type="evidence" value="ECO:0007669"/>
    <property type="project" value="TreeGrafter"/>
</dbReference>
<evidence type="ECO:0000256" key="3">
    <source>
        <dbReference type="ARBA" id="ARBA00022692"/>
    </source>
</evidence>
<dbReference type="NCBIfam" id="TIGR01297">
    <property type="entry name" value="CDF"/>
    <property type="match status" value="1"/>
</dbReference>
<feature type="transmembrane region" description="Helical" evidence="8">
    <location>
        <begin position="44"/>
        <end position="63"/>
    </location>
</feature>
<evidence type="ECO:0000256" key="2">
    <source>
        <dbReference type="ARBA" id="ARBA00008873"/>
    </source>
</evidence>
<evidence type="ECO:0000313" key="10">
    <source>
        <dbReference type="EMBL" id="KAK2720476.1"/>
    </source>
</evidence>
<feature type="region of interest" description="Disordered" evidence="7">
    <location>
        <begin position="547"/>
        <end position="567"/>
    </location>
</feature>
<keyword evidence="3 8" id="KW-0812">Transmembrane</keyword>
<dbReference type="Pfam" id="PF01545">
    <property type="entry name" value="Cation_efflux"/>
    <property type="match status" value="1"/>
</dbReference>
<evidence type="ECO:0000256" key="6">
    <source>
        <dbReference type="ARBA" id="ARBA00023136"/>
    </source>
</evidence>
<name>A0AA88LCL5_ARTSF</name>
<dbReference type="GO" id="GO:0005385">
    <property type="term" value="F:zinc ion transmembrane transporter activity"/>
    <property type="evidence" value="ECO:0007669"/>
    <property type="project" value="TreeGrafter"/>
</dbReference>
<feature type="compositionally biased region" description="Polar residues" evidence="7">
    <location>
        <begin position="557"/>
        <end position="567"/>
    </location>
</feature>
<comment type="subcellular location">
    <subcellularLocation>
        <location evidence="1">Membrane</location>
        <topology evidence="1">Multi-pass membrane protein</topology>
    </subcellularLocation>
</comment>
<dbReference type="GO" id="GO:0010312">
    <property type="term" value="P:detoxification of zinc ion"/>
    <property type="evidence" value="ECO:0007669"/>
    <property type="project" value="TreeGrafter"/>
</dbReference>
<dbReference type="Gene3D" id="1.20.1510.10">
    <property type="entry name" value="Cation efflux protein transmembrane domain"/>
    <property type="match status" value="1"/>
</dbReference>
<dbReference type="InterPro" id="IPR058533">
    <property type="entry name" value="Cation_efflux_TM"/>
</dbReference>
<dbReference type="PANTHER" id="PTHR45820:SF9">
    <property type="entry name" value="FI23527P1"/>
    <property type="match status" value="1"/>
</dbReference>
<dbReference type="AlphaFoldDB" id="A0AA88LCL5"/>
<feature type="transmembrane region" description="Helical" evidence="8">
    <location>
        <begin position="121"/>
        <end position="144"/>
    </location>
</feature>
<dbReference type="Proteomes" id="UP001187531">
    <property type="component" value="Unassembled WGS sequence"/>
</dbReference>
<accession>A0AA88LCL5</accession>
<protein>
    <recommendedName>
        <fullName evidence="9">Cation efflux protein transmembrane domain-containing protein</fullName>
    </recommendedName>
</protein>
<proteinExistence type="inferred from homology"/>
<evidence type="ECO:0000256" key="4">
    <source>
        <dbReference type="ARBA" id="ARBA00022833"/>
    </source>
</evidence>
<feature type="domain" description="Cation efflux protein transmembrane" evidence="9">
    <location>
        <begin position="19"/>
        <end position="276"/>
    </location>
</feature>
<comment type="similarity">
    <text evidence="2">Belongs to the cation diffusion facilitator (CDF) transporter (TC 2.A.4) family. SLC30A subfamily.</text>
</comment>
<keyword evidence="11" id="KW-1185">Reference proteome</keyword>
<sequence>MDAIKSLVRSVKMKRLSATFLLTIVAFLVSLVTAQITHSLTLLVVAYHMLYNLVAVVGCLATIKLSERPPSLRNTFGWTRVEILATLVSLVLLCSLCFSLCVEAVQTIVHSGHHDEMHHPIPVGTVAIFAIMINMICTVLIGGYSYHQGCFLDQTPSGVSHPKETLTEKSVRQGKRRVCEVKEKEITVEEYQIVAADDKEAATVADEMDEKPSVPSAREMFRDNVGCFFVIIDAFFVHLGKGDVALYADPIISIFSVLVLLTLSWPYFTQASSLLLQTIPGHLDVNEIKTKLLEEFPALVNVHELHIWSLGSCQTVASVHVVYKNKMDFLSTTGKIPIFFQARGISRVSVQPELQSTLVANTKEEIISECYLRCRSKDCSNMQCCGTNNENTEGHTHSNAHNCAGHAHSHSHYHESAQCQTSKYAQVKQSDDIIVIDKTKEDIGLAYTIDIDNYHREIYPQIEDYSRMVCSDNVDVIHNIQSAHDDYSLSAEIQLSESVTQGSYNSLVISQPEDTQATNPLISSNEATLSNYNEAQNQSVEGELNKCDVSNHPELKNVSQSEGISNL</sequence>
<dbReference type="GO" id="GO:0016020">
    <property type="term" value="C:membrane"/>
    <property type="evidence" value="ECO:0007669"/>
    <property type="project" value="UniProtKB-SubCell"/>
</dbReference>
<dbReference type="PANTHER" id="PTHR45820">
    <property type="entry name" value="FI23527P1"/>
    <property type="match status" value="1"/>
</dbReference>
<dbReference type="InterPro" id="IPR027469">
    <property type="entry name" value="Cation_efflux_TMD_sf"/>
</dbReference>
<dbReference type="InterPro" id="IPR002524">
    <property type="entry name" value="Cation_efflux"/>
</dbReference>
<gene>
    <name evidence="10" type="ORF">QYM36_004381</name>
</gene>